<dbReference type="RefSeq" id="WP_264788856.1">
    <property type="nucleotide sequence ID" value="NZ_AP026867.1"/>
</dbReference>
<dbReference type="PANTHER" id="PTHR30329">
    <property type="entry name" value="STATOR ELEMENT OF FLAGELLAR MOTOR COMPLEX"/>
    <property type="match status" value="1"/>
</dbReference>
<dbReference type="Pfam" id="PF00691">
    <property type="entry name" value="OmpA"/>
    <property type="match status" value="1"/>
</dbReference>
<keyword evidence="7" id="KW-0732">Signal</keyword>
<protein>
    <submittedName>
        <fullName evidence="9">OmpA family protein</fullName>
    </submittedName>
</protein>
<dbReference type="Proteomes" id="UP001060919">
    <property type="component" value="Chromosome"/>
</dbReference>
<dbReference type="GO" id="GO:0009279">
    <property type="term" value="C:cell outer membrane"/>
    <property type="evidence" value="ECO:0007669"/>
    <property type="project" value="UniProtKB-SubCell"/>
</dbReference>
<keyword evidence="2 4" id="KW-0472">Membrane</keyword>
<feature type="chain" id="PRO_5037458923" evidence="7">
    <location>
        <begin position="21"/>
        <end position="754"/>
    </location>
</feature>
<feature type="region of interest" description="Disordered" evidence="6">
    <location>
        <begin position="319"/>
        <end position="349"/>
    </location>
</feature>
<sequence>MKYVCILLLFFWSSSLPLFAQNEQLEYAFHFETAKSELPEEAKQSIDSIIQQAQVWTNHQLVVKGHTDNTGTSTSNMALSQMRAEEVKRMLEQGGIATARISLEALGEQEPLASNEYEAGRRRNRRVEILLVGNKARLGYTEQQQRNSRILRKLRAEVPSYTLEQPAVERYLTTKQGTKLYIPKDAFDVPKGTAVVLKIREAYKKSDMILNGLSTTSNGKRLVTGGMVKIEASANGQPVRLKEGKTLAVNVPSKKPNGRMKLFYADTAARTINWVNPEPLAINNPRAIESQPFYNEQKLFSTADERYYYGRRNMSPSEIESRRSKRYLSRAAPRDLSEDLMEPQTPDPIDTTKLKFWQQQMKTVSAEVNEPCTSFVCKIKQFFRTPKRKAALKQKNEDRLQNIQDHIQTQKEWLARQQEQHKKYLEEVKLYTTKKEKLQQEYRLAINNWDAELRRIDSINFEYACKNKDIGNLFAHYNKREKEACQRTYAVNTFEEAQKAKKREHLLKYIQFYMPMRCAIDSIALAQFLENYPTLKAMNQQFITLAYEKKDTNYIRWRKGEKAVLLALPVMYNVGSLEEVRALQLKEKIYANKDFYAAKMQEFGVNSLEEAYEAHKKLLAEKKKWELQVGYVFQTANLGNWINCDYFPSRTKEALICQNFELPVSPQATTTYLVFKDIASVMSGYPSYKNLQRWYTFNNIPKDKAMQVVSFYLDQNGQTQVASRTLLASETLEKLEYKPMTLEAFKEVLLNLDV</sequence>
<keyword evidence="10" id="KW-1185">Reference proteome</keyword>
<evidence type="ECO:0000256" key="4">
    <source>
        <dbReference type="PROSITE-ProRule" id="PRU00473"/>
    </source>
</evidence>
<dbReference type="AlphaFoldDB" id="A0A915YI31"/>
<dbReference type="PROSITE" id="PS51123">
    <property type="entry name" value="OMPA_2"/>
    <property type="match status" value="1"/>
</dbReference>
<feature type="coiled-coil region" evidence="5">
    <location>
        <begin position="414"/>
        <end position="448"/>
    </location>
</feature>
<dbReference type="PRINTS" id="PR01021">
    <property type="entry name" value="OMPADOMAIN"/>
</dbReference>
<keyword evidence="3" id="KW-0998">Cell outer membrane</keyword>
<evidence type="ECO:0000256" key="3">
    <source>
        <dbReference type="ARBA" id="ARBA00023237"/>
    </source>
</evidence>
<feature type="domain" description="OmpA-like" evidence="8">
    <location>
        <begin position="18"/>
        <end position="135"/>
    </location>
</feature>
<organism evidence="9 10">
    <name type="scientific">Aureispira anguillae</name>
    <dbReference type="NCBI Taxonomy" id="2864201"/>
    <lineage>
        <taxon>Bacteria</taxon>
        <taxon>Pseudomonadati</taxon>
        <taxon>Bacteroidota</taxon>
        <taxon>Saprospiria</taxon>
        <taxon>Saprospirales</taxon>
        <taxon>Saprospiraceae</taxon>
        <taxon>Aureispira</taxon>
    </lineage>
</organism>
<dbReference type="InterPro" id="IPR036737">
    <property type="entry name" value="OmpA-like_sf"/>
</dbReference>
<evidence type="ECO:0000259" key="8">
    <source>
        <dbReference type="PROSITE" id="PS51123"/>
    </source>
</evidence>
<evidence type="ECO:0000313" key="9">
    <source>
        <dbReference type="EMBL" id="BDS13595.1"/>
    </source>
</evidence>
<dbReference type="InterPro" id="IPR006665">
    <property type="entry name" value="OmpA-like"/>
</dbReference>
<evidence type="ECO:0000256" key="6">
    <source>
        <dbReference type="SAM" id="MobiDB-lite"/>
    </source>
</evidence>
<name>A0A915YI31_9BACT</name>
<comment type="subcellular location">
    <subcellularLocation>
        <location evidence="1">Cell outer membrane</location>
    </subcellularLocation>
</comment>
<evidence type="ECO:0000256" key="5">
    <source>
        <dbReference type="SAM" id="Coils"/>
    </source>
</evidence>
<evidence type="ECO:0000256" key="7">
    <source>
        <dbReference type="SAM" id="SignalP"/>
    </source>
</evidence>
<evidence type="ECO:0000313" key="10">
    <source>
        <dbReference type="Proteomes" id="UP001060919"/>
    </source>
</evidence>
<dbReference type="CDD" id="cd07185">
    <property type="entry name" value="OmpA_C-like"/>
    <property type="match status" value="1"/>
</dbReference>
<evidence type="ECO:0000256" key="2">
    <source>
        <dbReference type="ARBA" id="ARBA00023136"/>
    </source>
</evidence>
<feature type="signal peptide" evidence="7">
    <location>
        <begin position="1"/>
        <end position="20"/>
    </location>
</feature>
<dbReference type="SUPFAM" id="SSF103088">
    <property type="entry name" value="OmpA-like"/>
    <property type="match status" value="1"/>
</dbReference>
<dbReference type="EMBL" id="AP026867">
    <property type="protein sequence ID" value="BDS13595.1"/>
    <property type="molecule type" value="Genomic_DNA"/>
</dbReference>
<dbReference type="PANTHER" id="PTHR30329:SF21">
    <property type="entry name" value="LIPOPROTEIN YIAD-RELATED"/>
    <property type="match status" value="1"/>
</dbReference>
<dbReference type="InterPro" id="IPR006664">
    <property type="entry name" value="OMP_bac"/>
</dbReference>
<reference evidence="9" key="1">
    <citation type="submission" date="2022-09" db="EMBL/GenBank/DDBJ databases">
        <title>Aureispira anguillicida sp. nov., isolated from Leptocephalus of Japanese eel Anguilla japonica.</title>
        <authorList>
            <person name="Yuasa K."/>
            <person name="Mekata T."/>
            <person name="Ikunari K."/>
        </authorList>
    </citation>
    <scope>NUCLEOTIDE SEQUENCE</scope>
    <source>
        <strain evidence="9">EL160426</strain>
    </source>
</reference>
<dbReference type="InterPro" id="IPR050330">
    <property type="entry name" value="Bact_OuterMem_StrucFunc"/>
</dbReference>
<proteinExistence type="predicted"/>
<keyword evidence="5" id="KW-0175">Coiled coil</keyword>
<dbReference type="Gene3D" id="3.30.1330.60">
    <property type="entry name" value="OmpA-like domain"/>
    <property type="match status" value="1"/>
</dbReference>
<evidence type="ECO:0000256" key="1">
    <source>
        <dbReference type="ARBA" id="ARBA00004442"/>
    </source>
</evidence>
<gene>
    <name evidence="9" type="ORF">AsAng_0043340</name>
</gene>
<accession>A0A915YI31</accession>
<dbReference type="KEGG" id="aup:AsAng_0043340"/>